<evidence type="ECO:0000313" key="18">
    <source>
        <dbReference type="EMBL" id="CUB02438.1"/>
    </source>
</evidence>
<dbReference type="SMART" id="SM00729">
    <property type="entry name" value="Elp3"/>
    <property type="match status" value="1"/>
</dbReference>
<feature type="binding site" evidence="14">
    <location>
        <position position="12"/>
    </location>
    <ligand>
        <name>[4Fe-4S] cluster</name>
        <dbReference type="ChEBI" id="CHEBI:49883"/>
        <label>1</label>
    </ligand>
</feature>
<dbReference type="PANTHER" id="PTHR43020">
    <property type="entry name" value="CDK5 REGULATORY SUBUNIT-ASSOCIATED PROTEIN 1"/>
    <property type="match status" value="1"/>
</dbReference>
<dbReference type="STRING" id="1137284.GCA_001418205_00272"/>
<dbReference type="PROSITE" id="PS01278">
    <property type="entry name" value="MTTASE_RADICAL"/>
    <property type="match status" value="1"/>
</dbReference>
<feature type="binding site" evidence="14">
    <location>
        <position position="160"/>
    </location>
    <ligand>
        <name>[4Fe-4S] cluster</name>
        <dbReference type="ChEBI" id="CHEBI:49883"/>
        <label>2</label>
        <note>4Fe-4S-S-AdoMet</note>
    </ligand>
</feature>
<dbReference type="InterPro" id="IPR007197">
    <property type="entry name" value="rSAM"/>
</dbReference>
<evidence type="ECO:0000256" key="7">
    <source>
        <dbReference type="ARBA" id="ARBA00022723"/>
    </source>
</evidence>
<feature type="binding site" evidence="14">
    <location>
        <position position="163"/>
    </location>
    <ligand>
        <name>[4Fe-4S] cluster</name>
        <dbReference type="ChEBI" id="CHEBI:49883"/>
        <label>2</label>
        <note>4Fe-4S-S-AdoMet</note>
    </ligand>
</feature>
<dbReference type="SFLD" id="SFLDS00029">
    <property type="entry name" value="Radical_SAM"/>
    <property type="match status" value="1"/>
</dbReference>
<dbReference type="HAMAP" id="MF_01864">
    <property type="entry name" value="tRNA_metthiotr_MiaB"/>
    <property type="match status" value="1"/>
</dbReference>
<keyword evidence="19" id="KW-1185">Reference proteome</keyword>
<dbReference type="SFLD" id="SFLDF00273">
    <property type="entry name" value="(dimethylallyl)adenosine_tRNA"/>
    <property type="match status" value="1"/>
</dbReference>
<dbReference type="NCBIfam" id="TIGR01574">
    <property type="entry name" value="miaB-methiolase"/>
    <property type="match status" value="1"/>
</dbReference>
<comment type="similarity">
    <text evidence="14">Belongs to the methylthiotransferase family. MiaB subfamily.</text>
</comment>
<evidence type="ECO:0000256" key="13">
    <source>
        <dbReference type="ARBA" id="ARBA00052587"/>
    </source>
</evidence>
<evidence type="ECO:0000256" key="14">
    <source>
        <dbReference type="HAMAP-Rule" id="MF_01864"/>
    </source>
</evidence>
<comment type="subcellular location">
    <subcellularLocation>
        <location evidence="14">Cytoplasm</location>
    </subcellularLocation>
</comment>
<proteinExistence type="inferred from homology"/>
<dbReference type="FunFam" id="3.40.50.12160:FF:000001">
    <property type="entry name" value="tRNA-2-methylthio-N(6)-dimethylallyladenosine synthase"/>
    <property type="match status" value="1"/>
</dbReference>
<dbReference type="InterPro" id="IPR023404">
    <property type="entry name" value="rSAM_horseshoe"/>
</dbReference>
<comment type="subunit">
    <text evidence="14">Monomer.</text>
</comment>
<evidence type="ECO:0000256" key="9">
    <source>
        <dbReference type="ARBA" id="ARBA00023014"/>
    </source>
</evidence>
<dbReference type="RefSeq" id="WP_055461405.1">
    <property type="nucleotide sequence ID" value="NZ_CYHG01000001.1"/>
</dbReference>
<dbReference type="InterPro" id="IPR038135">
    <property type="entry name" value="Methylthiotransferase_N_sf"/>
</dbReference>
<dbReference type="SUPFAM" id="SSF102114">
    <property type="entry name" value="Radical SAM enzymes"/>
    <property type="match status" value="1"/>
</dbReference>
<dbReference type="SFLD" id="SFLDG01082">
    <property type="entry name" value="B12-binding_domain_containing"/>
    <property type="match status" value="1"/>
</dbReference>
<dbReference type="InterPro" id="IPR006463">
    <property type="entry name" value="MiaB_methiolase"/>
</dbReference>
<dbReference type="Pfam" id="PF04055">
    <property type="entry name" value="Radical_SAM"/>
    <property type="match status" value="1"/>
</dbReference>
<evidence type="ECO:0000256" key="3">
    <source>
        <dbReference type="ARBA" id="ARBA00022490"/>
    </source>
</evidence>
<evidence type="ECO:0000256" key="12">
    <source>
        <dbReference type="ARBA" id="ARBA00052380"/>
    </source>
</evidence>
<keyword evidence="6 14" id="KW-0819">tRNA processing</keyword>
<evidence type="ECO:0000256" key="2">
    <source>
        <dbReference type="ARBA" id="ARBA00022485"/>
    </source>
</evidence>
<evidence type="ECO:0000256" key="6">
    <source>
        <dbReference type="ARBA" id="ARBA00022694"/>
    </source>
</evidence>
<feature type="binding site" evidence="14">
    <location>
        <position position="83"/>
    </location>
    <ligand>
        <name>[4Fe-4S] cluster</name>
        <dbReference type="ChEBI" id="CHEBI:49883"/>
        <label>1</label>
    </ligand>
</feature>
<dbReference type="PROSITE" id="PS51918">
    <property type="entry name" value="RADICAL_SAM"/>
    <property type="match status" value="1"/>
</dbReference>
<dbReference type="PROSITE" id="PS51449">
    <property type="entry name" value="MTTASE_N"/>
    <property type="match status" value="1"/>
</dbReference>
<dbReference type="PROSITE" id="PS50926">
    <property type="entry name" value="TRAM"/>
    <property type="match status" value="1"/>
</dbReference>
<keyword evidence="3 14" id="KW-0963">Cytoplasm</keyword>
<dbReference type="EC" id="2.8.4.3" evidence="10 14"/>
<dbReference type="Pfam" id="PF00919">
    <property type="entry name" value="UPF0004"/>
    <property type="match status" value="1"/>
</dbReference>
<dbReference type="FunFam" id="3.80.30.20:FF:000001">
    <property type="entry name" value="tRNA-2-methylthio-N(6)-dimethylallyladenosine synthase 2"/>
    <property type="match status" value="1"/>
</dbReference>
<sequence>MAKKLFIQTHGCQMNEYDSSRMADLLGESHEMELTDNPEEADVLLLNTCSIREKAQDKVYHQLGRWKKLKEKNPDLKIGVGGCVASQEGDNIRKRAKHVDMIFGPQTLHKLPEMVDAAANSIPITDVTFPEIEKFDHLPAPKVDGAEAFVSVMEGCSKYCTFCVVPYTRGEEVSRHFEDIMKEVGQLAEQGVREIHLLGQNVNAYRGENKDGDEMDLADVIHAVARIPGVERIRFTTSHPVEFTDSLIEAFRTEPKLVSHLHLPVQSGADAVLSNMKRGHDRQFYIDKINRIKEARPGISLSSDFIIGFPGETDEDFIDTMNLIQEIGFDHSFSFVYSQRPGTPAAQLEDTTPEEVKKERLAILQRRIIQQAYDISLSMVGNIERILVSGYSPRDPGKLQGRTENNRIVNFPADNPALIGKFADVVISDAYPNSLLGELVGSELDADFELTK</sequence>
<dbReference type="InterPro" id="IPR005839">
    <property type="entry name" value="Methylthiotransferase"/>
</dbReference>
<keyword evidence="2 14" id="KW-0004">4Fe-4S</keyword>
<dbReference type="InterPro" id="IPR002792">
    <property type="entry name" value="TRAM_dom"/>
</dbReference>
<dbReference type="GO" id="GO:0035597">
    <property type="term" value="F:tRNA-2-methylthio-N(6)-dimethylallyladenosine(37) synthase activity"/>
    <property type="evidence" value="ECO:0007669"/>
    <property type="project" value="UniProtKB-EC"/>
</dbReference>
<dbReference type="Pfam" id="PF01938">
    <property type="entry name" value="TRAM"/>
    <property type="match status" value="1"/>
</dbReference>
<dbReference type="InterPro" id="IPR020612">
    <property type="entry name" value="Methylthiotransferase_CS"/>
</dbReference>
<evidence type="ECO:0000256" key="10">
    <source>
        <dbReference type="ARBA" id="ARBA00033765"/>
    </source>
</evidence>
<dbReference type="OrthoDB" id="9805215at2"/>
<dbReference type="GO" id="GO:0005829">
    <property type="term" value="C:cytosol"/>
    <property type="evidence" value="ECO:0007669"/>
    <property type="project" value="TreeGrafter"/>
</dbReference>
<dbReference type="Proteomes" id="UP000182769">
    <property type="component" value="Unassembled WGS sequence"/>
</dbReference>
<dbReference type="Gene3D" id="3.80.30.20">
    <property type="entry name" value="tm_1862 like domain"/>
    <property type="match status" value="1"/>
</dbReference>
<evidence type="ECO:0000259" key="17">
    <source>
        <dbReference type="PROSITE" id="PS51918"/>
    </source>
</evidence>
<organism evidence="18 19">
    <name type="scientific">Marinomonas fungiae</name>
    <dbReference type="NCBI Taxonomy" id="1137284"/>
    <lineage>
        <taxon>Bacteria</taxon>
        <taxon>Pseudomonadati</taxon>
        <taxon>Pseudomonadota</taxon>
        <taxon>Gammaproteobacteria</taxon>
        <taxon>Oceanospirillales</taxon>
        <taxon>Oceanospirillaceae</taxon>
        <taxon>Marinomonas</taxon>
    </lineage>
</organism>
<dbReference type="EMBL" id="CYHG01000001">
    <property type="protein sequence ID" value="CUB02438.1"/>
    <property type="molecule type" value="Genomic_DNA"/>
</dbReference>
<dbReference type="InterPro" id="IPR013848">
    <property type="entry name" value="Methylthiotransferase_N"/>
</dbReference>
<evidence type="ECO:0000259" key="15">
    <source>
        <dbReference type="PROSITE" id="PS50926"/>
    </source>
</evidence>
<evidence type="ECO:0000256" key="8">
    <source>
        <dbReference type="ARBA" id="ARBA00023004"/>
    </source>
</evidence>
<dbReference type="InterPro" id="IPR058240">
    <property type="entry name" value="rSAM_sf"/>
</dbReference>
<comment type="function">
    <text evidence="1 14">Catalyzes the methylthiolation of N6-(dimethylallyl)adenosine (i(6)A), leading to the formation of 2-methylthio-N6-(dimethylallyl)adenosine (ms(2)i(6)A) at position 37 in tRNAs that read codons beginning with uridine.</text>
</comment>
<keyword evidence="5 14" id="KW-0949">S-adenosyl-L-methionine</keyword>
<dbReference type="SFLD" id="SFLDG01061">
    <property type="entry name" value="methylthiotransferase"/>
    <property type="match status" value="1"/>
</dbReference>
<dbReference type="AlphaFoldDB" id="A0A0K6IH85"/>
<protein>
    <recommendedName>
        <fullName evidence="10 14">tRNA-2-methylthio-N(6)-dimethylallyladenosine synthase</fullName>
        <ecNumber evidence="10 14">2.8.4.3</ecNumber>
    </recommendedName>
    <alternativeName>
        <fullName evidence="14">(Dimethylallyl)adenosine tRNA methylthiotransferase MiaB</fullName>
    </alternativeName>
    <alternativeName>
        <fullName evidence="14">tRNA-i(6)A37 methylthiotransferase</fullName>
    </alternativeName>
</protein>
<dbReference type="Gene3D" id="3.40.50.12160">
    <property type="entry name" value="Methylthiotransferase, N-terminal domain"/>
    <property type="match status" value="1"/>
</dbReference>
<evidence type="ECO:0000259" key="16">
    <source>
        <dbReference type="PROSITE" id="PS51449"/>
    </source>
</evidence>
<dbReference type="PANTHER" id="PTHR43020:SF2">
    <property type="entry name" value="MITOCHONDRIAL TRNA METHYLTHIOTRANSFERASE CDK5RAP1"/>
    <property type="match status" value="1"/>
</dbReference>
<name>A0A0K6IH85_9GAMM</name>
<dbReference type="GO" id="GO:0051539">
    <property type="term" value="F:4 iron, 4 sulfur cluster binding"/>
    <property type="evidence" value="ECO:0007669"/>
    <property type="project" value="UniProtKB-UniRule"/>
</dbReference>
<feature type="binding site" evidence="14">
    <location>
        <position position="49"/>
    </location>
    <ligand>
        <name>[4Fe-4S] cluster</name>
        <dbReference type="ChEBI" id="CHEBI:49883"/>
        <label>1</label>
    </ligand>
</feature>
<evidence type="ECO:0000256" key="1">
    <source>
        <dbReference type="ARBA" id="ARBA00003234"/>
    </source>
</evidence>
<feature type="domain" description="TRAM" evidence="15">
    <location>
        <begin position="377"/>
        <end position="441"/>
    </location>
</feature>
<keyword evidence="4 14" id="KW-0808">Transferase</keyword>
<keyword evidence="7 14" id="KW-0479">Metal-binding</keyword>
<reference evidence="19" key="1">
    <citation type="submission" date="2015-08" db="EMBL/GenBank/DDBJ databases">
        <authorList>
            <person name="Varghese N."/>
        </authorList>
    </citation>
    <scope>NUCLEOTIDE SEQUENCE [LARGE SCALE GENOMIC DNA]</scope>
    <source>
        <strain evidence="19">JCM 18476</strain>
    </source>
</reference>
<comment type="cofactor">
    <cofactor evidence="14">
        <name>[4Fe-4S] cluster</name>
        <dbReference type="ChEBI" id="CHEBI:49883"/>
    </cofactor>
    <text evidence="14">Binds 2 [4Fe-4S] clusters. One cluster is coordinated with 3 cysteines and an exchangeable S-adenosyl-L-methionine.</text>
</comment>
<feature type="binding site" evidence="14">
    <location>
        <position position="156"/>
    </location>
    <ligand>
        <name>[4Fe-4S] cluster</name>
        <dbReference type="ChEBI" id="CHEBI:49883"/>
        <label>2</label>
        <note>4Fe-4S-S-AdoMet</note>
    </ligand>
</feature>
<dbReference type="GO" id="GO:0046872">
    <property type="term" value="F:metal ion binding"/>
    <property type="evidence" value="ECO:0007669"/>
    <property type="project" value="UniProtKB-KW"/>
</dbReference>
<feature type="domain" description="MTTase N-terminal" evidence="16">
    <location>
        <begin position="3"/>
        <end position="120"/>
    </location>
</feature>
<comment type="catalytic activity">
    <reaction evidence="11">
        <text>N(6)-dimethylallyladenosine(37) in tRNA + (sulfur carrier)-SH + AH2 + S-adenosyl-L-methionine = 2-thio-N(6)-dimethylallyladenosine(37) in tRNA + (sulfur carrier)-H + 5'-deoxyadenosine + L-methionine + A + H(+)</text>
        <dbReference type="Rhea" id="RHEA:36339"/>
        <dbReference type="Rhea" id="RHEA-COMP:10375"/>
        <dbReference type="Rhea" id="RHEA-COMP:10377"/>
        <dbReference type="Rhea" id="RHEA-COMP:14737"/>
        <dbReference type="Rhea" id="RHEA-COMP:14739"/>
        <dbReference type="ChEBI" id="CHEBI:13193"/>
        <dbReference type="ChEBI" id="CHEBI:15378"/>
        <dbReference type="ChEBI" id="CHEBI:17319"/>
        <dbReference type="ChEBI" id="CHEBI:17499"/>
        <dbReference type="ChEBI" id="CHEBI:29917"/>
        <dbReference type="ChEBI" id="CHEBI:57844"/>
        <dbReference type="ChEBI" id="CHEBI:59789"/>
        <dbReference type="ChEBI" id="CHEBI:64428"/>
        <dbReference type="ChEBI" id="CHEBI:74415"/>
        <dbReference type="ChEBI" id="CHEBI:74416"/>
    </reaction>
    <physiologicalReaction direction="left-to-right" evidence="11">
        <dbReference type="Rhea" id="RHEA:36340"/>
    </physiologicalReaction>
</comment>
<evidence type="ECO:0000256" key="4">
    <source>
        <dbReference type="ARBA" id="ARBA00022679"/>
    </source>
</evidence>
<evidence type="ECO:0000313" key="19">
    <source>
        <dbReference type="Proteomes" id="UP000182769"/>
    </source>
</evidence>
<feature type="domain" description="Radical SAM core" evidence="17">
    <location>
        <begin position="142"/>
        <end position="374"/>
    </location>
</feature>
<dbReference type="InterPro" id="IPR006638">
    <property type="entry name" value="Elp3/MiaA/NifB-like_rSAM"/>
</dbReference>
<evidence type="ECO:0000256" key="11">
    <source>
        <dbReference type="ARBA" id="ARBA00050926"/>
    </source>
</evidence>
<evidence type="ECO:0000256" key="5">
    <source>
        <dbReference type="ARBA" id="ARBA00022691"/>
    </source>
</evidence>
<dbReference type="NCBIfam" id="TIGR00089">
    <property type="entry name" value="MiaB/RimO family radical SAM methylthiotransferase"/>
    <property type="match status" value="1"/>
</dbReference>
<accession>A0A0K6IH85</accession>
<comment type="catalytic activity">
    <reaction evidence="13">
        <text>N(6)-dimethylallyladenosine(37) in tRNA + (sulfur carrier)-SH + AH2 + 2 S-adenosyl-L-methionine = 2-methylsulfanyl-N(6)-dimethylallyladenosine(37) in tRNA + (sulfur carrier)-H + 5'-deoxyadenosine + L-methionine + A + S-adenosyl-L-homocysteine + 2 H(+)</text>
        <dbReference type="Rhea" id="RHEA:37067"/>
        <dbReference type="Rhea" id="RHEA-COMP:10375"/>
        <dbReference type="Rhea" id="RHEA-COMP:10376"/>
        <dbReference type="Rhea" id="RHEA-COMP:14737"/>
        <dbReference type="Rhea" id="RHEA-COMP:14739"/>
        <dbReference type="ChEBI" id="CHEBI:13193"/>
        <dbReference type="ChEBI" id="CHEBI:15378"/>
        <dbReference type="ChEBI" id="CHEBI:17319"/>
        <dbReference type="ChEBI" id="CHEBI:17499"/>
        <dbReference type="ChEBI" id="CHEBI:29917"/>
        <dbReference type="ChEBI" id="CHEBI:57844"/>
        <dbReference type="ChEBI" id="CHEBI:57856"/>
        <dbReference type="ChEBI" id="CHEBI:59789"/>
        <dbReference type="ChEBI" id="CHEBI:64428"/>
        <dbReference type="ChEBI" id="CHEBI:74415"/>
        <dbReference type="ChEBI" id="CHEBI:74417"/>
        <dbReference type="EC" id="2.8.4.3"/>
    </reaction>
    <physiologicalReaction direction="left-to-right" evidence="13">
        <dbReference type="Rhea" id="RHEA:37068"/>
    </physiologicalReaction>
</comment>
<dbReference type="CDD" id="cd01335">
    <property type="entry name" value="Radical_SAM"/>
    <property type="match status" value="1"/>
</dbReference>
<comment type="catalytic activity">
    <reaction evidence="12">
        <text>2-thio-N(6)-dimethylallyladenosine(37) in tRNA + S-adenosyl-L-methionine = 2-methylsulfanyl-N(6)-dimethylallyladenosine(37) in tRNA + S-adenosyl-L-homocysteine + H(+)</text>
        <dbReference type="Rhea" id="RHEA:37063"/>
        <dbReference type="Rhea" id="RHEA-COMP:10376"/>
        <dbReference type="Rhea" id="RHEA-COMP:10377"/>
        <dbReference type="ChEBI" id="CHEBI:15378"/>
        <dbReference type="ChEBI" id="CHEBI:57856"/>
        <dbReference type="ChEBI" id="CHEBI:59789"/>
        <dbReference type="ChEBI" id="CHEBI:74416"/>
        <dbReference type="ChEBI" id="CHEBI:74417"/>
    </reaction>
    <physiologicalReaction direction="left-to-right" evidence="12">
        <dbReference type="Rhea" id="RHEA:37064"/>
    </physiologicalReaction>
</comment>
<keyword evidence="8 14" id="KW-0408">Iron</keyword>
<keyword evidence="9 14" id="KW-0411">Iron-sulfur</keyword>
<gene>
    <name evidence="14" type="primary">miaB</name>
    <name evidence="18" type="ORF">Ga0061065_101271</name>
</gene>